<name>X6NIH7_RETFI</name>
<dbReference type="Gene3D" id="2.120.10.80">
    <property type="entry name" value="Kelch-type beta propeller"/>
    <property type="match status" value="1"/>
</dbReference>
<dbReference type="AlphaFoldDB" id="X6NIH7"/>
<reference evidence="1 2" key="1">
    <citation type="journal article" date="2013" name="Curr. Biol.">
        <title>The Genome of the Foraminiferan Reticulomyxa filosa.</title>
        <authorList>
            <person name="Glockner G."/>
            <person name="Hulsmann N."/>
            <person name="Schleicher M."/>
            <person name="Noegel A.A."/>
            <person name="Eichinger L."/>
            <person name="Gallinger C."/>
            <person name="Pawlowski J."/>
            <person name="Sierra R."/>
            <person name="Euteneuer U."/>
            <person name="Pillet L."/>
            <person name="Moustafa A."/>
            <person name="Platzer M."/>
            <person name="Groth M."/>
            <person name="Szafranski K."/>
            <person name="Schliwa M."/>
        </authorList>
    </citation>
    <scope>NUCLEOTIDE SEQUENCE [LARGE SCALE GENOMIC DNA]</scope>
</reference>
<keyword evidence="2" id="KW-1185">Reference proteome</keyword>
<comment type="caution">
    <text evidence="1">The sequence shown here is derived from an EMBL/GenBank/DDBJ whole genome shotgun (WGS) entry which is preliminary data.</text>
</comment>
<proteinExistence type="predicted"/>
<evidence type="ECO:0000313" key="2">
    <source>
        <dbReference type="Proteomes" id="UP000023152"/>
    </source>
</evidence>
<sequence>MQTHQVSNSSLGQANSPYFETLETLPCLFRNPQCILFDNEIIICGGLWNSGCFSYHILKNEYKRVCAYPTFISRLDTIVIQHEATIWFFCKPQNQVMILKYQSVWDESNEPKNEIVPIDNLENLHYETLQCVVIGGSKDGFLFLVHPPNVIQVLNLKSLELVAQNVLPIERATSFTSFIKVSTGLILFHEDGALHITYTEQTRTFDYKLICICPNLVNVISFSCICIKDLVVVFGGFNENDGRCSDQIQLYSTTTKKWKLCSHKLPKPMARAFAIVNKENTFVHIVGGWDEEHFTKNHIKIKKEILIGVVKVSSADKAILILSPTNEELQVVLSHWFRLNKTKRYGWIKEFNIIIENFL</sequence>
<dbReference type="InterPro" id="IPR011043">
    <property type="entry name" value="Gal_Oxase/kelch_b-propeller"/>
</dbReference>
<evidence type="ECO:0008006" key="3">
    <source>
        <dbReference type="Google" id="ProtNLM"/>
    </source>
</evidence>
<accession>X6NIH7</accession>
<dbReference type="Pfam" id="PF01344">
    <property type="entry name" value="Kelch_1"/>
    <property type="match status" value="1"/>
</dbReference>
<evidence type="ECO:0000313" key="1">
    <source>
        <dbReference type="EMBL" id="ETO25786.1"/>
    </source>
</evidence>
<gene>
    <name evidence="1" type="ORF">RFI_11349</name>
</gene>
<organism evidence="1 2">
    <name type="scientific">Reticulomyxa filosa</name>
    <dbReference type="NCBI Taxonomy" id="46433"/>
    <lineage>
        <taxon>Eukaryota</taxon>
        <taxon>Sar</taxon>
        <taxon>Rhizaria</taxon>
        <taxon>Retaria</taxon>
        <taxon>Foraminifera</taxon>
        <taxon>Monothalamids</taxon>
        <taxon>Reticulomyxidae</taxon>
        <taxon>Reticulomyxa</taxon>
    </lineage>
</organism>
<dbReference type="InterPro" id="IPR015915">
    <property type="entry name" value="Kelch-typ_b-propeller"/>
</dbReference>
<dbReference type="Proteomes" id="UP000023152">
    <property type="component" value="Unassembled WGS sequence"/>
</dbReference>
<dbReference type="EMBL" id="ASPP01008289">
    <property type="protein sequence ID" value="ETO25786.1"/>
    <property type="molecule type" value="Genomic_DNA"/>
</dbReference>
<dbReference type="SUPFAM" id="SSF50965">
    <property type="entry name" value="Galactose oxidase, central domain"/>
    <property type="match status" value="1"/>
</dbReference>
<protein>
    <recommendedName>
        <fullName evidence="3">Kelch motif family protein</fullName>
    </recommendedName>
</protein>
<dbReference type="InterPro" id="IPR006652">
    <property type="entry name" value="Kelch_1"/>
</dbReference>